<keyword evidence="3" id="KW-0238">DNA-binding</keyword>
<comment type="subcellular location">
    <subcellularLocation>
        <location evidence="1">Nucleus</location>
    </subcellularLocation>
</comment>
<keyword evidence="5" id="KW-0539">Nucleus</keyword>
<evidence type="ECO:0000256" key="5">
    <source>
        <dbReference type="ARBA" id="ARBA00023242"/>
    </source>
</evidence>
<evidence type="ECO:0000259" key="7">
    <source>
        <dbReference type="PROSITE" id="PS50863"/>
    </source>
</evidence>
<evidence type="ECO:0000256" key="2">
    <source>
        <dbReference type="ARBA" id="ARBA00023015"/>
    </source>
</evidence>
<dbReference type="InterPro" id="IPR015300">
    <property type="entry name" value="DNA-bd_pseudobarrel_sf"/>
</dbReference>
<proteinExistence type="predicted"/>
<name>A0A6D2I0U8_9BRAS</name>
<dbReference type="CDD" id="cd10017">
    <property type="entry name" value="B3_DNA"/>
    <property type="match status" value="2"/>
</dbReference>
<gene>
    <name evidence="8" type="ORF">MERR_LOCUS9369</name>
</gene>
<feature type="domain" description="TF-B3" evidence="7">
    <location>
        <begin position="212"/>
        <end position="303"/>
    </location>
</feature>
<reference evidence="8" key="1">
    <citation type="submission" date="2020-01" db="EMBL/GenBank/DDBJ databases">
        <authorList>
            <person name="Mishra B."/>
        </authorList>
    </citation>
    <scope>NUCLEOTIDE SEQUENCE [LARGE SCALE GENOMIC DNA]</scope>
</reference>
<accession>A0A6D2I0U8</accession>
<dbReference type="OrthoDB" id="590488at2759"/>
<dbReference type="Proteomes" id="UP000467841">
    <property type="component" value="Unassembled WGS sequence"/>
</dbReference>
<keyword evidence="4" id="KW-0804">Transcription</keyword>
<organism evidence="8 9">
    <name type="scientific">Microthlaspi erraticum</name>
    <dbReference type="NCBI Taxonomy" id="1685480"/>
    <lineage>
        <taxon>Eukaryota</taxon>
        <taxon>Viridiplantae</taxon>
        <taxon>Streptophyta</taxon>
        <taxon>Embryophyta</taxon>
        <taxon>Tracheophyta</taxon>
        <taxon>Spermatophyta</taxon>
        <taxon>Magnoliopsida</taxon>
        <taxon>eudicotyledons</taxon>
        <taxon>Gunneridae</taxon>
        <taxon>Pentapetalae</taxon>
        <taxon>rosids</taxon>
        <taxon>malvids</taxon>
        <taxon>Brassicales</taxon>
        <taxon>Brassicaceae</taxon>
        <taxon>Coluteocarpeae</taxon>
        <taxon>Microthlaspi</taxon>
    </lineage>
</organism>
<dbReference type="GO" id="GO:0003677">
    <property type="term" value="F:DNA binding"/>
    <property type="evidence" value="ECO:0007669"/>
    <property type="project" value="UniProtKB-KW"/>
</dbReference>
<dbReference type="SUPFAM" id="SSF101936">
    <property type="entry name" value="DNA-binding pseudobarrel domain"/>
    <property type="match status" value="2"/>
</dbReference>
<dbReference type="Gene3D" id="2.40.330.10">
    <property type="entry name" value="DNA-binding pseudobarrel domain"/>
    <property type="match status" value="2"/>
</dbReference>
<evidence type="ECO:0000256" key="6">
    <source>
        <dbReference type="SAM" id="MobiDB-lite"/>
    </source>
</evidence>
<dbReference type="PANTHER" id="PTHR31920:SF122">
    <property type="entry name" value="B3 DOMAIN-CONTAINING PROTEIN REM23"/>
    <property type="match status" value="1"/>
</dbReference>
<dbReference type="Pfam" id="PF02362">
    <property type="entry name" value="B3"/>
    <property type="match status" value="2"/>
</dbReference>
<dbReference type="EMBL" id="CACVBM020000666">
    <property type="protein sequence ID" value="CAA7022134.1"/>
    <property type="molecule type" value="Genomic_DNA"/>
</dbReference>
<evidence type="ECO:0000256" key="1">
    <source>
        <dbReference type="ARBA" id="ARBA00004123"/>
    </source>
</evidence>
<feature type="domain" description="TF-B3" evidence="7">
    <location>
        <begin position="19"/>
        <end position="114"/>
    </location>
</feature>
<comment type="caution">
    <text evidence="8">The sequence shown here is derived from an EMBL/GenBank/DDBJ whole genome shotgun (WGS) entry which is preliminary data.</text>
</comment>
<dbReference type="AlphaFoldDB" id="A0A6D2I0U8"/>
<dbReference type="SMART" id="SM01019">
    <property type="entry name" value="B3"/>
    <property type="match status" value="2"/>
</dbReference>
<feature type="compositionally biased region" description="Basic and acidic residues" evidence="6">
    <location>
        <begin position="178"/>
        <end position="189"/>
    </location>
</feature>
<dbReference type="InterPro" id="IPR003340">
    <property type="entry name" value="B3_DNA-bd"/>
</dbReference>
<evidence type="ECO:0000256" key="3">
    <source>
        <dbReference type="ARBA" id="ARBA00023125"/>
    </source>
</evidence>
<dbReference type="PROSITE" id="PS50863">
    <property type="entry name" value="B3"/>
    <property type="match status" value="2"/>
</dbReference>
<dbReference type="InterPro" id="IPR050655">
    <property type="entry name" value="Plant_B3_domain"/>
</dbReference>
<dbReference type="PANTHER" id="PTHR31920">
    <property type="entry name" value="B3 DOMAIN-CONTAINING"/>
    <property type="match status" value="1"/>
</dbReference>
<evidence type="ECO:0000256" key="4">
    <source>
        <dbReference type="ARBA" id="ARBA00023163"/>
    </source>
</evidence>
<dbReference type="GO" id="GO:0005634">
    <property type="term" value="C:nucleus"/>
    <property type="evidence" value="ECO:0007669"/>
    <property type="project" value="UniProtKB-SubCell"/>
</dbReference>
<keyword evidence="9" id="KW-1185">Reference proteome</keyword>
<protein>
    <recommendedName>
        <fullName evidence="7">TF-B3 domain-containing protein</fullName>
    </recommendedName>
</protein>
<keyword evidence="2" id="KW-0805">Transcription regulation</keyword>
<sequence length="303" mass="34517">MAKSSDFGSCKEERMQEAFFKVIQGIDIYSENMRAFPHDFVRNFSDKELSEKMKITTKWGRSWQVKISKNPIFYFMERSGWEKFVRENFLGEHEYLSFTHKGNMSFVVNIYKQDGTEMLQPRQSTTFLASSSKVKTEQGEAGVSNGVKKEEVVSSELNNHGPKTAESNGGGKKKRKHDSGLKKAEEPRSFKRTKKVVTGRRNSVGASSSTTAAEFTIEIMRSYLTLLGVPKSFGNDHMPKTTTTFKIHHTDAKKSWDVVYCAREKGSFFSGGWVRLAREYPLQVGNICKFTLIKPDELVLVRL</sequence>
<evidence type="ECO:0000313" key="9">
    <source>
        <dbReference type="Proteomes" id="UP000467841"/>
    </source>
</evidence>
<feature type="region of interest" description="Disordered" evidence="6">
    <location>
        <begin position="127"/>
        <end position="203"/>
    </location>
</feature>
<evidence type="ECO:0000313" key="8">
    <source>
        <dbReference type="EMBL" id="CAA7022134.1"/>
    </source>
</evidence>